<evidence type="ECO:0000259" key="6">
    <source>
        <dbReference type="Pfam" id="PF00082"/>
    </source>
</evidence>
<gene>
    <name evidence="7" type="ORF">NCTC9419_02231</name>
</gene>
<dbReference type="SUPFAM" id="SSF52743">
    <property type="entry name" value="Subtilisin-like"/>
    <property type="match status" value="1"/>
</dbReference>
<dbReference type="InterPro" id="IPR023828">
    <property type="entry name" value="Peptidase_S8_Ser-AS"/>
</dbReference>
<dbReference type="GO" id="GO:0006508">
    <property type="term" value="P:proteolysis"/>
    <property type="evidence" value="ECO:0007669"/>
    <property type="project" value="UniProtKB-KW"/>
</dbReference>
<dbReference type="EMBL" id="LR134155">
    <property type="protein sequence ID" value="VEA70723.1"/>
    <property type="molecule type" value="Genomic_DNA"/>
</dbReference>
<dbReference type="PROSITE" id="PS00138">
    <property type="entry name" value="SUBTILASE_SER"/>
    <property type="match status" value="1"/>
</dbReference>
<dbReference type="PROSITE" id="PS51892">
    <property type="entry name" value="SUBTILASE"/>
    <property type="match status" value="1"/>
</dbReference>
<keyword evidence="2 7" id="KW-0645">Protease</keyword>
<dbReference type="InterPro" id="IPR050131">
    <property type="entry name" value="Peptidase_S8_subtilisin-like"/>
</dbReference>
<dbReference type="InterPro" id="IPR036852">
    <property type="entry name" value="Peptidase_S8/S53_dom_sf"/>
</dbReference>
<accession>A0A3S4GJA2</accession>
<proteinExistence type="inferred from homology"/>
<evidence type="ECO:0000256" key="2">
    <source>
        <dbReference type="ARBA" id="ARBA00022670"/>
    </source>
</evidence>
<dbReference type="EC" id="3.4.21.-" evidence="7"/>
<dbReference type="GO" id="GO:0004252">
    <property type="term" value="F:serine-type endopeptidase activity"/>
    <property type="evidence" value="ECO:0007669"/>
    <property type="project" value="InterPro"/>
</dbReference>
<sequence length="109" mass="11281">MAQDDASTNSVPYTLSSFSTRCGYTASFCVASPGSKIYSAVANGSDPQQLTSDYGNKNGTSMATPHVTGAVAVLLQRFPYLSTAQIADVLKTTATDMGAPGIDALYGWG</sequence>
<dbReference type="PANTHER" id="PTHR43806">
    <property type="entry name" value="PEPTIDASE S8"/>
    <property type="match status" value="1"/>
</dbReference>
<keyword evidence="4" id="KW-0720">Serine protease</keyword>
<organism evidence="7 8">
    <name type="scientific">Serratia rubidaea</name>
    <name type="common">Serratia marinorubra</name>
    <dbReference type="NCBI Taxonomy" id="61652"/>
    <lineage>
        <taxon>Bacteria</taxon>
        <taxon>Pseudomonadati</taxon>
        <taxon>Pseudomonadota</taxon>
        <taxon>Gammaproteobacteria</taxon>
        <taxon>Enterobacterales</taxon>
        <taxon>Yersiniaceae</taxon>
        <taxon>Serratia</taxon>
    </lineage>
</organism>
<evidence type="ECO:0000256" key="4">
    <source>
        <dbReference type="ARBA" id="ARBA00022825"/>
    </source>
</evidence>
<evidence type="ECO:0000256" key="5">
    <source>
        <dbReference type="PROSITE-ProRule" id="PRU01240"/>
    </source>
</evidence>
<evidence type="ECO:0000313" key="8">
    <source>
        <dbReference type="Proteomes" id="UP000271603"/>
    </source>
</evidence>
<dbReference type="Proteomes" id="UP000271603">
    <property type="component" value="Chromosome"/>
</dbReference>
<feature type="domain" description="Peptidase S8/S53" evidence="6">
    <location>
        <begin position="10"/>
        <end position="109"/>
    </location>
</feature>
<dbReference type="Gene3D" id="3.40.50.200">
    <property type="entry name" value="Peptidase S8/S53 domain"/>
    <property type="match status" value="1"/>
</dbReference>
<name>A0A3S4GJA2_SERRU</name>
<dbReference type="AlphaFoldDB" id="A0A3S4GJA2"/>
<dbReference type="InterPro" id="IPR000209">
    <property type="entry name" value="Peptidase_S8/S53_dom"/>
</dbReference>
<keyword evidence="3 7" id="KW-0378">Hydrolase</keyword>
<reference evidence="7 8" key="1">
    <citation type="submission" date="2018-12" db="EMBL/GenBank/DDBJ databases">
        <authorList>
            <consortium name="Pathogen Informatics"/>
        </authorList>
    </citation>
    <scope>NUCLEOTIDE SEQUENCE [LARGE SCALE GENOMIC DNA]</scope>
    <source>
        <strain evidence="7 8">NCTC9419</strain>
    </source>
</reference>
<evidence type="ECO:0000256" key="3">
    <source>
        <dbReference type="ARBA" id="ARBA00022801"/>
    </source>
</evidence>
<dbReference type="PANTHER" id="PTHR43806:SF11">
    <property type="entry name" value="CEREVISIN-RELATED"/>
    <property type="match status" value="1"/>
</dbReference>
<protein>
    <submittedName>
        <fullName evidence="7">Extracellular serine protease</fullName>
        <ecNumber evidence="7">3.4.21.-</ecNumber>
    </submittedName>
</protein>
<evidence type="ECO:0000313" key="7">
    <source>
        <dbReference type="EMBL" id="VEA70723.1"/>
    </source>
</evidence>
<evidence type="ECO:0000256" key="1">
    <source>
        <dbReference type="ARBA" id="ARBA00011073"/>
    </source>
</evidence>
<comment type="similarity">
    <text evidence="1 5">Belongs to the peptidase S8 family.</text>
</comment>
<comment type="caution">
    <text evidence="5">Lacks conserved residue(s) required for the propagation of feature annotation.</text>
</comment>
<dbReference type="Pfam" id="PF00082">
    <property type="entry name" value="Peptidase_S8"/>
    <property type="match status" value="1"/>
</dbReference>